<feature type="region of interest" description="Disordered" evidence="1">
    <location>
        <begin position="57"/>
        <end position="85"/>
    </location>
</feature>
<dbReference type="KEGG" id="gtt:GUITHDRAFT_150435"/>
<reference evidence="4" key="2">
    <citation type="submission" date="2012-11" db="EMBL/GenBank/DDBJ databases">
        <authorList>
            <person name="Kuo A."/>
            <person name="Curtis B.A."/>
            <person name="Tanifuji G."/>
            <person name="Burki F."/>
            <person name="Gruber A."/>
            <person name="Irimia M."/>
            <person name="Maruyama S."/>
            <person name="Arias M.C."/>
            <person name="Ball S.G."/>
            <person name="Gile G.H."/>
            <person name="Hirakawa Y."/>
            <person name="Hopkins J.F."/>
            <person name="Rensing S.A."/>
            <person name="Schmutz J."/>
            <person name="Symeonidi A."/>
            <person name="Elias M."/>
            <person name="Eveleigh R.J."/>
            <person name="Herman E.K."/>
            <person name="Klute M.J."/>
            <person name="Nakayama T."/>
            <person name="Obornik M."/>
            <person name="Reyes-Prieto A."/>
            <person name="Armbrust E.V."/>
            <person name="Aves S.J."/>
            <person name="Beiko R.G."/>
            <person name="Coutinho P."/>
            <person name="Dacks J.B."/>
            <person name="Durnford D.G."/>
            <person name="Fast N.M."/>
            <person name="Green B.R."/>
            <person name="Grisdale C."/>
            <person name="Hempe F."/>
            <person name="Henrissat B."/>
            <person name="Hoppner M.P."/>
            <person name="Ishida K.-I."/>
            <person name="Kim E."/>
            <person name="Koreny L."/>
            <person name="Kroth P.G."/>
            <person name="Liu Y."/>
            <person name="Malik S.-B."/>
            <person name="Maier U.G."/>
            <person name="McRose D."/>
            <person name="Mock T."/>
            <person name="Neilson J.A."/>
            <person name="Onodera N.T."/>
            <person name="Poole A.M."/>
            <person name="Pritham E.J."/>
            <person name="Richards T.A."/>
            <person name="Rocap G."/>
            <person name="Roy S.W."/>
            <person name="Sarai C."/>
            <person name="Schaack S."/>
            <person name="Shirato S."/>
            <person name="Slamovits C.H."/>
            <person name="Spencer D.F."/>
            <person name="Suzuki S."/>
            <person name="Worden A.Z."/>
            <person name="Zauner S."/>
            <person name="Barry K."/>
            <person name="Bell C."/>
            <person name="Bharti A.K."/>
            <person name="Crow J.A."/>
            <person name="Grimwood J."/>
            <person name="Kramer R."/>
            <person name="Lindquist E."/>
            <person name="Lucas S."/>
            <person name="Salamov A."/>
            <person name="McFadden G.I."/>
            <person name="Lane C.E."/>
            <person name="Keeling P.J."/>
            <person name="Gray M.W."/>
            <person name="Grigoriev I.V."/>
            <person name="Archibald J.M."/>
        </authorList>
    </citation>
    <scope>NUCLEOTIDE SEQUENCE</scope>
    <source>
        <strain evidence="4">CCMP2712</strain>
    </source>
</reference>
<name>L1JWU4_GUITC</name>
<keyword evidence="4" id="KW-1185">Reference proteome</keyword>
<dbReference type="EnsemblProtists" id="EKX52784">
    <property type="protein sequence ID" value="EKX52784"/>
    <property type="gene ID" value="GUITHDRAFT_150435"/>
</dbReference>
<feature type="compositionally biased region" description="Basic and acidic residues" evidence="1">
    <location>
        <begin position="68"/>
        <end position="79"/>
    </location>
</feature>
<evidence type="ECO:0000313" key="3">
    <source>
        <dbReference type="EnsemblProtists" id="EKX52784"/>
    </source>
</evidence>
<accession>L1JWU4</accession>
<protein>
    <submittedName>
        <fullName evidence="2 3">Uncharacterized protein</fullName>
    </submittedName>
</protein>
<dbReference type="PaxDb" id="55529-EKX52784"/>
<evidence type="ECO:0000256" key="1">
    <source>
        <dbReference type="SAM" id="MobiDB-lite"/>
    </source>
</evidence>
<proteinExistence type="predicted"/>
<dbReference type="RefSeq" id="XP_005839764.1">
    <property type="nucleotide sequence ID" value="XM_005839707.1"/>
</dbReference>
<dbReference type="GeneID" id="17309761"/>
<organism evidence="2">
    <name type="scientific">Guillardia theta (strain CCMP2712)</name>
    <name type="common">Cryptophyte</name>
    <dbReference type="NCBI Taxonomy" id="905079"/>
    <lineage>
        <taxon>Eukaryota</taxon>
        <taxon>Cryptophyceae</taxon>
        <taxon>Pyrenomonadales</taxon>
        <taxon>Geminigeraceae</taxon>
        <taxon>Guillardia</taxon>
    </lineage>
</organism>
<evidence type="ECO:0000313" key="2">
    <source>
        <dbReference type="EMBL" id="EKX52784.1"/>
    </source>
</evidence>
<dbReference type="Proteomes" id="UP000011087">
    <property type="component" value="Unassembled WGS sequence"/>
</dbReference>
<sequence>MCPQMTPNFSHSRAKHDSMVTLEEFPLPSPPDRVSSAPDHMLQLSTSPPFSWFNQIFSRHSDQPPPPDAKDGEVVKEFTRVPGSL</sequence>
<reference evidence="2 4" key="1">
    <citation type="journal article" date="2012" name="Nature">
        <title>Algal genomes reveal evolutionary mosaicism and the fate of nucleomorphs.</title>
        <authorList>
            <consortium name="DOE Joint Genome Institute"/>
            <person name="Curtis B.A."/>
            <person name="Tanifuji G."/>
            <person name="Burki F."/>
            <person name="Gruber A."/>
            <person name="Irimia M."/>
            <person name="Maruyama S."/>
            <person name="Arias M.C."/>
            <person name="Ball S.G."/>
            <person name="Gile G.H."/>
            <person name="Hirakawa Y."/>
            <person name="Hopkins J.F."/>
            <person name="Kuo A."/>
            <person name="Rensing S.A."/>
            <person name="Schmutz J."/>
            <person name="Symeonidi A."/>
            <person name="Elias M."/>
            <person name="Eveleigh R.J."/>
            <person name="Herman E.K."/>
            <person name="Klute M.J."/>
            <person name="Nakayama T."/>
            <person name="Obornik M."/>
            <person name="Reyes-Prieto A."/>
            <person name="Armbrust E.V."/>
            <person name="Aves S.J."/>
            <person name="Beiko R.G."/>
            <person name="Coutinho P."/>
            <person name="Dacks J.B."/>
            <person name="Durnford D.G."/>
            <person name="Fast N.M."/>
            <person name="Green B.R."/>
            <person name="Grisdale C.J."/>
            <person name="Hempel F."/>
            <person name="Henrissat B."/>
            <person name="Hoppner M.P."/>
            <person name="Ishida K."/>
            <person name="Kim E."/>
            <person name="Koreny L."/>
            <person name="Kroth P.G."/>
            <person name="Liu Y."/>
            <person name="Malik S.B."/>
            <person name="Maier U.G."/>
            <person name="McRose D."/>
            <person name="Mock T."/>
            <person name="Neilson J.A."/>
            <person name="Onodera N.T."/>
            <person name="Poole A.M."/>
            <person name="Pritham E.J."/>
            <person name="Richards T.A."/>
            <person name="Rocap G."/>
            <person name="Roy S.W."/>
            <person name="Sarai C."/>
            <person name="Schaack S."/>
            <person name="Shirato S."/>
            <person name="Slamovits C.H."/>
            <person name="Spencer D.F."/>
            <person name="Suzuki S."/>
            <person name="Worden A.Z."/>
            <person name="Zauner S."/>
            <person name="Barry K."/>
            <person name="Bell C."/>
            <person name="Bharti A.K."/>
            <person name="Crow J.A."/>
            <person name="Grimwood J."/>
            <person name="Kramer R."/>
            <person name="Lindquist E."/>
            <person name="Lucas S."/>
            <person name="Salamov A."/>
            <person name="McFadden G.I."/>
            <person name="Lane C.E."/>
            <person name="Keeling P.J."/>
            <person name="Gray M.W."/>
            <person name="Grigoriev I.V."/>
            <person name="Archibald J.M."/>
        </authorList>
    </citation>
    <scope>NUCLEOTIDE SEQUENCE</scope>
    <source>
        <strain evidence="2 4">CCMP2712</strain>
    </source>
</reference>
<evidence type="ECO:0000313" key="4">
    <source>
        <dbReference type="Proteomes" id="UP000011087"/>
    </source>
</evidence>
<dbReference type="EMBL" id="JH992971">
    <property type="protein sequence ID" value="EKX52784.1"/>
    <property type="molecule type" value="Genomic_DNA"/>
</dbReference>
<gene>
    <name evidence="2" type="ORF">GUITHDRAFT_150435</name>
</gene>
<dbReference type="AlphaFoldDB" id="L1JWU4"/>
<reference evidence="3" key="3">
    <citation type="submission" date="2015-06" db="UniProtKB">
        <authorList>
            <consortium name="EnsemblProtists"/>
        </authorList>
    </citation>
    <scope>IDENTIFICATION</scope>
</reference>
<dbReference type="HOGENOM" id="CLU_2517361_0_0_1"/>